<evidence type="ECO:0000259" key="7">
    <source>
        <dbReference type="Pfam" id="PF07715"/>
    </source>
</evidence>
<comment type="subcellular location">
    <subcellularLocation>
        <location evidence="1 4">Cell outer membrane</location>
    </subcellularLocation>
</comment>
<evidence type="ECO:0000256" key="1">
    <source>
        <dbReference type="ARBA" id="ARBA00004442"/>
    </source>
</evidence>
<dbReference type="PANTHER" id="PTHR40980">
    <property type="entry name" value="PLUG DOMAIN-CONTAINING PROTEIN"/>
    <property type="match status" value="1"/>
</dbReference>
<dbReference type="RefSeq" id="WP_070934047.1">
    <property type="nucleotide sequence ID" value="NZ_MIPT01000001.1"/>
</dbReference>
<dbReference type="InterPro" id="IPR036942">
    <property type="entry name" value="Beta-barrel_TonB_sf"/>
</dbReference>
<keyword evidence="3" id="KW-0998">Cell outer membrane</keyword>
<feature type="domain" description="TonB-dependent receptor-like beta-barrel" evidence="6">
    <location>
        <begin position="374"/>
        <end position="784"/>
    </location>
</feature>
<dbReference type="InterPro" id="IPR000531">
    <property type="entry name" value="Beta-barrel_TonB"/>
</dbReference>
<dbReference type="Pfam" id="PF07715">
    <property type="entry name" value="Plug"/>
    <property type="match status" value="1"/>
</dbReference>
<dbReference type="InterPro" id="IPR012910">
    <property type="entry name" value="Plug_dom"/>
</dbReference>
<feature type="signal peptide" evidence="5">
    <location>
        <begin position="1"/>
        <end position="24"/>
    </location>
</feature>
<dbReference type="Proteomes" id="UP000179467">
    <property type="component" value="Unassembled WGS sequence"/>
</dbReference>
<dbReference type="SUPFAM" id="SSF56935">
    <property type="entry name" value="Porins"/>
    <property type="match status" value="1"/>
</dbReference>
<keyword evidence="5" id="KW-0732">Signal</keyword>
<dbReference type="Gene3D" id="2.170.130.10">
    <property type="entry name" value="TonB-dependent receptor, plug domain"/>
    <property type="match status" value="1"/>
</dbReference>
<keyword evidence="8" id="KW-0675">Receptor</keyword>
<proteinExistence type="inferred from homology"/>
<comment type="similarity">
    <text evidence="4">Belongs to the TonB-dependent receptor family.</text>
</comment>
<keyword evidence="9" id="KW-1185">Reference proteome</keyword>
<dbReference type="GO" id="GO:0009279">
    <property type="term" value="C:cell outer membrane"/>
    <property type="evidence" value="ECO:0007669"/>
    <property type="project" value="UniProtKB-SubCell"/>
</dbReference>
<evidence type="ECO:0000259" key="6">
    <source>
        <dbReference type="Pfam" id="PF00593"/>
    </source>
</evidence>
<feature type="domain" description="TonB-dependent receptor plug" evidence="7">
    <location>
        <begin position="60"/>
        <end position="161"/>
    </location>
</feature>
<dbReference type="AlphaFoldDB" id="A0A1S1HEK5"/>
<dbReference type="InterPro" id="IPR037066">
    <property type="entry name" value="Plug_dom_sf"/>
</dbReference>
<dbReference type="Pfam" id="PF00593">
    <property type="entry name" value="TonB_dep_Rec_b-barrel"/>
    <property type="match status" value="1"/>
</dbReference>
<keyword evidence="4" id="KW-0798">TonB box</keyword>
<protein>
    <submittedName>
        <fullName evidence="8">TonB-dependent Receptor Plug Domain protein</fullName>
    </submittedName>
</protein>
<comment type="caution">
    <text evidence="8">The sequence shown here is derived from an EMBL/GenBank/DDBJ whole genome shotgun (WGS) entry which is preliminary data.</text>
</comment>
<evidence type="ECO:0000256" key="5">
    <source>
        <dbReference type="SAM" id="SignalP"/>
    </source>
</evidence>
<evidence type="ECO:0000256" key="4">
    <source>
        <dbReference type="RuleBase" id="RU003357"/>
    </source>
</evidence>
<evidence type="ECO:0000313" key="9">
    <source>
        <dbReference type="Proteomes" id="UP000179467"/>
    </source>
</evidence>
<dbReference type="Gene3D" id="2.40.170.20">
    <property type="entry name" value="TonB-dependent receptor, beta-barrel domain"/>
    <property type="match status" value="1"/>
</dbReference>
<dbReference type="EMBL" id="MIPT01000001">
    <property type="protein sequence ID" value="OHT20528.1"/>
    <property type="molecule type" value="Genomic_DNA"/>
</dbReference>
<gene>
    <name evidence="8" type="ORF">BHE75_02526</name>
</gene>
<sequence>MTKPLTMGSLLLLTTALVAPSALAQTTGAADPQEEKVEVSIPGGSGGDIVVTGRNIPEPIRATPEVVSVLSTAEIARTGEGDIAGALQRVTGLSVVGNGYVYVRGLGDRYSAALLNGSPLPSPEPLKRVVPLDIFPTNVLSSALVQKSYSVNYPGEFGGGVINLTTKAVPTKPFLEFGASVGANTETTGKLGYTYYGSSTDWIGFDSGNRDVPDGIKQAIKSGKPINGGNYTTAELQGFASSLINAPTTLLQRNGDIPSNFSFDLSGGKSWDTAGGQLGLIAAASYSNSWRTRDVLQQSSLDPELAGTPQTNFNTVITENRVLLNGLLGLGYEFGDGQAIRWTNLYIRDVLKQGRLSSGFDRNVSDPVAGQPDPLIKQNTYWFERQLIDTQLVGEFKFGNFDVDLRGTYANSKRKSPYERGFSYTYNNTAHDYINNLASGGQSADIAFSDLNENVYAAAGDVTYQLPTALKAKVSAGYAYTKTDRSSSRYQYQYFRPDGALPLAVAQERPDYLVSDYNIYTYNIQLRDVSSSQGAAAYDAGLEINAGYLQAEAEFLPGLSATAGVRYEDAKETVRPIGEGLVQTNLKKDYFLPAATITWNFAEDMQLRIAGSKTIARPQFRELAEQLYQDYESDRQFTGNPRLVDSKLTNAEARYEYYFGRGERVTVAGFYKKIDNPIETVAFFAGGGALRTGFANAPEAQLYGGEIELQKYFPLEPVFGSADFWASRRLLVAANYTYTHSKLKVGDQIVYGPQQDQIAANLLFRDGAPLTGQSDHIANLQIGFESTDKISQQTLMITYASKRVTNRGPIQGEARQPDIVEKPGLRFDLVAREEVNFLGSTVEIKAEARNLTATKYQEYQQSDAARIYLNRYDIGRSFSLGASVKF</sequence>
<accession>A0A1S1HEK5</accession>
<reference evidence="8 9" key="1">
    <citation type="submission" date="2016-09" db="EMBL/GenBank/DDBJ databases">
        <title>Metabolic pathway, cell adaptation mechanisms and a novel monoxygenase revealed through proteogenomic-transcription analysis of a Sphingomonas haloaromaticamans strain degrading the fungicide ortho-phenylphenol.</title>
        <authorList>
            <person name="Perruchon C."/>
            <person name="Papadopoulou E.S."/>
            <person name="Rousidou C."/>
            <person name="Vasileiadis S."/>
            <person name="Tanou G."/>
            <person name="Amoutzias G."/>
            <person name="Molassiotis A."/>
            <person name="Karpouzas D.G."/>
        </authorList>
    </citation>
    <scope>NUCLEOTIDE SEQUENCE [LARGE SCALE GENOMIC DNA]</scope>
    <source>
        <strain evidence="8 9">P3</strain>
    </source>
</reference>
<dbReference type="PANTHER" id="PTHR40980:SF5">
    <property type="entry name" value="TONB-DEPENDENT RECEPTOR"/>
    <property type="match status" value="1"/>
</dbReference>
<organism evidence="8 9">
    <name type="scientific">Edaphosphingomonas haloaromaticamans</name>
    <dbReference type="NCBI Taxonomy" id="653954"/>
    <lineage>
        <taxon>Bacteria</taxon>
        <taxon>Pseudomonadati</taxon>
        <taxon>Pseudomonadota</taxon>
        <taxon>Alphaproteobacteria</taxon>
        <taxon>Sphingomonadales</taxon>
        <taxon>Rhizorhabdaceae</taxon>
        <taxon>Edaphosphingomonas</taxon>
    </lineage>
</organism>
<keyword evidence="2 4" id="KW-0472">Membrane</keyword>
<evidence type="ECO:0000256" key="3">
    <source>
        <dbReference type="ARBA" id="ARBA00023237"/>
    </source>
</evidence>
<name>A0A1S1HEK5_9SPHN</name>
<evidence type="ECO:0000256" key="2">
    <source>
        <dbReference type="ARBA" id="ARBA00023136"/>
    </source>
</evidence>
<feature type="chain" id="PRO_5010192711" evidence="5">
    <location>
        <begin position="25"/>
        <end position="886"/>
    </location>
</feature>
<evidence type="ECO:0000313" key="8">
    <source>
        <dbReference type="EMBL" id="OHT20528.1"/>
    </source>
</evidence>